<keyword evidence="2" id="KW-1133">Transmembrane helix</keyword>
<keyword evidence="2" id="KW-0472">Membrane</keyword>
<feature type="region of interest" description="Disordered" evidence="1">
    <location>
        <begin position="1"/>
        <end position="68"/>
    </location>
</feature>
<dbReference type="AlphaFoldDB" id="A0A6C0CPC6"/>
<proteinExistence type="predicted"/>
<keyword evidence="2" id="KW-0812">Transmembrane</keyword>
<evidence type="ECO:0000256" key="2">
    <source>
        <dbReference type="SAM" id="Phobius"/>
    </source>
</evidence>
<sequence length="226" mass="24559">MAKAKIPNAKLPGFKPPTMKPPSAPKPPKGPDIPGKPPKGPDAPKVDAKKPKTKADPPKPKKKMTAGQKATAAAAVAGGLAGTLYLIDAEKDASKKVKECVGKCLPLNWDQFAGYEEGVTVPYAELEYRPAEGEEEEEDQPYCSEGIPEEEANACGDMCQSECEALHKWKIGDNPFKEGGPFDFGNMIPWDDFPFSMFGDIQTLLIWVGVFFALLIFGPMIFKLIF</sequence>
<evidence type="ECO:0000313" key="3">
    <source>
        <dbReference type="EMBL" id="QHT05720.1"/>
    </source>
</evidence>
<name>A0A6C0CPC6_9ZZZZ</name>
<feature type="compositionally biased region" description="Pro residues" evidence="1">
    <location>
        <begin position="14"/>
        <end position="41"/>
    </location>
</feature>
<accession>A0A6C0CPC6</accession>
<organism evidence="3">
    <name type="scientific">viral metagenome</name>
    <dbReference type="NCBI Taxonomy" id="1070528"/>
    <lineage>
        <taxon>unclassified sequences</taxon>
        <taxon>metagenomes</taxon>
        <taxon>organismal metagenomes</taxon>
    </lineage>
</organism>
<feature type="transmembrane region" description="Helical" evidence="2">
    <location>
        <begin position="70"/>
        <end position="87"/>
    </location>
</feature>
<feature type="compositionally biased region" description="Basic and acidic residues" evidence="1">
    <location>
        <begin position="42"/>
        <end position="59"/>
    </location>
</feature>
<feature type="transmembrane region" description="Helical" evidence="2">
    <location>
        <begin position="204"/>
        <end position="225"/>
    </location>
</feature>
<evidence type="ECO:0000256" key="1">
    <source>
        <dbReference type="SAM" id="MobiDB-lite"/>
    </source>
</evidence>
<protein>
    <submittedName>
        <fullName evidence="3">Uncharacterized protein</fullName>
    </submittedName>
</protein>
<reference evidence="3" key="1">
    <citation type="journal article" date="2020" name="Nature">
        <title>Giant virus diversity and host interactions through global metagenomics.</title>
        <authorList>
            <person name="Schulz F."/>
            <person name="Roux S."/>
            <person name="Paez-Espino D."/>
            <person name="Jungbluth S."/>
            <person name="Walsh D.A."/>
            <person name="Denef V.J."/>
            <person name="McMahon K.D."/>
            <person name="Konstantinidis K.T."/>
            <person name="Eloe-Fadrosh E.A."/>
            <person name="Kyrpides N.C."/>
            <person name="Woyke T."/>
        </authorList>
    </citation>
    <scope>NUCLEOTIDE SEQUENCE</scope>
    <source>
        <strain evidence="3">GVMAG-M-3300021389-45</strain>
    </source>
</reference>
<dbReference type="EMBL" id="MN739458">
    <property type="protein sequence ID" value="QHT05720.1"/>
    <property type="molecule type" value="Genomic_DNA"/>
</dbReference>